<name>A0A832H3S9_9CYAN</name>
<evidence type="ECO:0008006" key="2">
    <source>
        <dbReference type="Google" id="ProtNLM"/>
    </source>
</evidence>
<accession>A0A832H3S9</accession>
<proteinExistence type="predicted"/>
<sequence>MLPSSHLQPYETFKQILKEVKDTLFQDTVDREVLRGVVAKLQDYFQNQILVLDLTEQDPKLEQQVQAFQVEMNKQLKLLSIDMTFLQAAKQPSTVDQRLNQASDRLTLLLHYCEALLNQE</sequence>
<organism evidence="1">
    <name type="scientific">Oscillatoriales cyanobacterium SpSt-402</name>
    <dbReference type="NCBI Taxonomy" id="2282168"/>
    <lineage>
        <taxon>Bacteria</taxon>
        <taxon>Bacillati</taxon>
        <taxon>Cyanobacteriota</taxon>
        <taxon>Cyanophyceae</taxon>
        <taxon>Oscillatoriophycideae</taxon>
        <taxon>Oscillatoriales</taxon>
    </lineage>
</organism>
<protein>
    <recommendedName>
        <fullName evidence="2">Heterocyst frequency control protein PatD</fullName>
    </recommendedName>
</protein>
<dbReference type="EMBL" id="DSRD01000523">
    <property type="protein sequence ID" value="HGW94269.1"/>
    <property type="molecule type" value="Genomic_DNA"/>
</dbReference>
<evidence type="ECO:0000313" key="1">
    <source>
        <dbReference type="EMBL" id="HGW94269.1"/>
    </source>
</evidence>
<dbReference type="AlphaFoldDB" id="A0A832H3S9"/>
<dbReference type="NCBIfam" id="NF037954">
    <property type="entry name" value="het_cyst_PatD"/>
    <property type="match status" value="1"/>
</dbReference>
<gene>
    <name evidence="1" type="ORF">ENR47_08315</name>
</gene>
<reference evidence="1" key="1">
    <citation type="journal article" date="2020" name="mSystems">
        <title>Genome- and Community-Level Interaction Insights into Carbon Utilization and Element Cycling Functions of Hydrothermarchaeota in Hydrothermal Sediment.</title>
        <authorList>
            <person name="Zhou Z."/>
            <person name="Liu Y."/>
            <person name="Xu W."/>
            <person name="Pan J."/>
            <person name="Luo Z.H."/>
            <person name="Li M."/>
        </authorList>
    </citation>
    <scope>NUCLEOTIDE SEQUENCE [LARGE SCALE GENOMIC DNA]</scope>
    <source>
        <strain evidence="1">SpSt-402</strain>
    </source>
</reference>
<comment type="caution">
    <text evidence="1">The sequence shown here is derived from an EMBL/GenBank/DDBJ whole genome shotgun (WGS) entry which is preliminary data.</text>
</comment>
<dbReference type="InterPro" id="IPR047810">
    <property type="entry name" value="PatD-like"/>
</dbReference>